<keyword evidence="2" id="KW-0472">Membrane</keyword>
<dbReference type="OrthoDB" id="5578464at2759"/>
<evidence type="ECO:0000313" key="4">
    <source>
        <dbReference type="Proteomes" id="UP000193922"/>
    </source>
</evidence>
<name>A0A1Y1WL24_9FUNG</name>
<protein>
    <submittedName>
        <fullName evidence="3">Uncharacterized protein</fullName>
    </submittedName>
</protein>
<keyword evidence="4" id="KW-1185">Reference proteome</keyword>
<reference evidence="3 4" key="1">
    <citation type="submission" date="2016-07" db="EMBL/GenBank/DDBJ databases">
        <title>Pervasive Adenine N6-methylation of Active Genes in Fungi.</title>
        <authorList>
            <consortium name="DOE Joint Genome Institute"/>
            <person name="Mondo S.J."/>
            <person name="Dannebaum R.O."/>
            <person name="Kuo R.C."/>
            <person name="Labutti K."/>
            <person name="Haridas S."/>
            <person name="Kuo A."/>
            <person name="Salamov A."/>
            <person name="Ahrendt S.R."/>
            <person name="Lipzen A."/>
            <person name="Sullivan W."/>
            <person name="Andreopoulos W.B."/>
            <person name="Clum A."/>
            <person name="Lindquist E."/>
            <person name="Daum C."/>
            <person name="Ramamoorthy G.K."/>
            <person name="Gryganskyi A."/>
            <person name="Culley D."/>
            <person name="Magnuson J.K."/>
            <person name="James T.Y."/>
            <person name="O'Malley M.A."/>
            <person name="Stajich J.E."/>
            <person name="Spatafora J.W."/>
            <person name="Visel A."/>
            <person name="Grigoriev I.V."/>
        </authorList>
    </citation>
    <scope>NUCLEOTIDE SEQUENCE [LARGE SCALE GENOMIC DNA]</scope>
    <source>
        <strain evidence="3 4">ATCC 12442</strain>
    </source>
</reference>
<feature type="compositionally biased region" description="Polar residues" evidence="1">
    <location>
        <begin position="50"/>
        <end position="64"/>
    </location>
</feature>
<sequence>MASSFVMASTLANRLVDGDRGYIRVKRWLSKIAHSEKPTTQPDDYEPSISDDTTLYTGRPRTLSNASEDSATNLALLQYQMQQPPLINSAQVDVAIALAVRARQEDRAGNTHAASDLFVAALERMALALQDIGRIENVNTRERLTTLKLLLESSCHLDPSHNPQFAKLLASEPTVVEQRTDNAAQAQLQASDSALSDSLKASLASTLATAMSLFNQAMVMWLVFLGNVFVWAAVQFKNSQLPEMLGHLILQLAAWAYGLGVQLKVHEHVVAAGQHVLAWAVQLDKKTHFSGRLWLAAASMLSALARVVEESSTKAKAE</sequence>
<keyword evidence="2" id="KW-0812">Transmembrane</keyword>
<accession>A0A1Y1WL24</accession>
<feature type="transmembrane region" description="Helical" evidence="2">
    <location>
        <begin position="213"/>
        <end position="234"/>
    </location>
</feature>
<dbReference type="EMBL" id="MCFD01000001">
    <property type="protein sequence ID" value="ORX74008.1"/>
    <property type="molecule type" value="Genomic_DNA"/>
</dbReference>
<comment type="caution">
    <text evidence="3">The sequence shown here is derived from an EMBL/GenBank/DDBJ whole genome shotgun (WGS) entry which is preliminary data.</text>
</comment>
<dbReference type="GeneID" id="63802710"/>
<dbReference type="AlphaFoldDB" id="A0A1Y1WL24"/>
<proteinExistence type="predicted"/>
<dbReference type="RefSeq" id="XP_040747219.1">
    <property type="nucleotide sequence ID" value="XM_040886062.1"/>
</dbReference>
<feature type="region of interest" description="Disordered" evidence="1">
    <location>
        <begin position="35"/>
        <end position="64"/>
    </location>
</feature>
<evidence type="ECO:0000313" key="3">
    <source>
        <dbReference type="EMBL" id="ORX74008.1"/>
    </source>
</evidence>
<evidence type="ECO:0000256" key="1">
    <source>
        <dbReference type="SAM" id="MobiDB-lite"/>
    </source>
</evidence>
<organism evidence="3 4">
    <name type="scientific">Linderina pennispora</name>
    <dbReference type="NCBI Taxonomy" id="61395"/>
    <lineage>
        <taxon>Eukaryota</taxon>
        <taxon>Fungi</taxon>
        <taxon>Fungi incertae sedis</taxon>
        <taxon>Zoopagomycota</taxon>
        <taxon>Kickxellomycotina</taxon>
        <taxon>Kickxellomycetes</taxon>
        <taxon>Kickxellales</taxon>
        <taxon>Kickxellaceae</taxon>
        <taxon>Linderina</taxon>
    </lineage>
</organism>
<dbReference type="Proteomes" id="UP000193922">
    <property type="component" value="Unassembled WGS sequence"/>
</dbReference>
<gene>
    <name evidence="3" type="ORF">DL89DRAFT_264001</name>
</gene>
<keyword evidence="2" id="KW-1133">Transmembrane helix</keyword>
<evidence type="ECO:0000256" key="2">
    <source>
        <dbReference type="SAM" id="Phobius"/>
    </source>
</evidence>